<dbReference type="AlphaFoldDB" id="A0A1F7J8R2"/>
<comment type="caution">
    <text evidence="1">The sequence shown here is derived from an EMBL/GenBank/DDBJ whole genome shotgun (WGS) entry which is preliminary data.</text>
</comment>
<sequence length="503" mass="59117">MPTYKKSQNIESIEKDLYSKPESYWLKKGERKVMKLFQLMSQRVPAYKDFLKSNKIKPDKIKSVKDFKNIPAVDKNNYLRKYPLEALCWDGELKDHNWVISTTSGSTGEPFYFPRKKEQDKIYADTAELYLRNNFAIEKYSTLYINGFAMGAWIGGVFTYQAVRYVMERGGYPLSIITPGIFKREIIKSVQKLGPKFDQIIIGGYPPMIKDMIDDAIREGLDWSKYKLGFIFSAEGFTESFRDYIIQKTGIRNIYTSTLNHYGTVDLGTMAHETPLSIFIRRFLASRQKVYKTVFNSIFRFPTFAQYNPAIFYFEEENENLFCSSFSGLPLVRYDLKDHGGVYTLAGIKRKLNLNGHDLDQIIQGIDLGKGIWNLPFVYVYERSDFIVKLYGANIYPETVRKSLQEREFASFVTGKFTMQIQFDRTHTQYLEVNIELKESVNETKELKKKIQKIIMIYLLRENSEYRSNYRESPSRQKPKILFWPYEDSHFFRPGVKQQWVRK</sequence>
<accession>A0A1F7J8R2</accession>
<proteinExistence type="predicted"/>
<evidence type="ECO:0000313" key="1">
    <source>
        <dbReference type="EMBL" id="OGK51991.1"/>
    </source>
</evidence>
<dbReference type="STRING" id="1802067.A2966_04280"/>
<dbReference type="InterPro" id="IPR042099">
    <property type="entry name" value="ANL_N_sf"/>
</dbReference>
<dbReference type="Proteomes" id="UP000176480">
    <property type="component" value="Unassembled WGS sequence"/>
</dbReference>
<gene>
    <name evidence="1" type="ORF">A2966_04280</name>
</gene>
<name>A0A1F7J8R2_9BACT</name>
<evidence type="ECO:0000313" key="2">
    <source>
        <dbReference type="Proteomes" id="UP000176480"/>
    </source>
</evidence>
<protein>
    <submittedName>
        <fullName evidence="1">Uncharacterized protein</fullName>
    </submittedName>
</protein>
<organism evidence="1 2">
    <name type="scientific">Candidatus Roizmanbacteria bacterium RIFCSPLOWO2_01_FULL_41_22</name>
    <dbReference type="NCBI Taxonomy" id="1802067"/>
    <lineage>
        <taxon>Bacteria</taxon>
        <taxon>Candidatus Roizmaniibacteriota</taxon>
    </lineage>
</organism>
<dbReference type="Gene3D" id="3.40.50.12780">
    <property type="entry name" value="N-terminal domain of ligase-like"/>
    <property type="match status" value="1"/>
</dbReference>
<dbReference type="PANTHER" id="PTHR43845:SF1">
    <property type="entry name" value="BLR5969 PROTEIN"/>
    <property type="match status" value="1"/>
</dbReference>
<reference evidence="1 2" key="1">
    <citation type="journal article" date="2016" name="Nat. Commun.">
        <title>Thousands of microbial genomes shed light on interconnected biogeochemical processes in an aquifer system.</title>
        <authorList>
            <person name="Anantharaman K."/>
            <person name="Brown C.T."/>
            <person name="Hug L.A."/>
            <person name="Sharon I."/>
            <person name="Castelle C.J."/>
            <person name="Probst A.J."/>
            <person name="Thomas B.C."/>
            <person name="Singh A."/>
            <person name="Wilkins M.J."/>
            <person name="Karaoz U."/>
            <person name="Brodie E.L."/>
            <person name="Williams K.H."/>
            <person name="Hubbard S.S."/>
            <person name="Banfield J.F."/>
        </authorList>
    </citation>
    <scope>NUCLEOTIDE SEQUENCE [LARGE SCALE GENOMIC DNA]</scope>
</reference>
<dbReference type="EMBL" id="MGAR01000017">
    <property type="protein sequence ID" value="OGK51991.1"/>
    <property type="molecule type" value="Genomic_DNA"/>
</dbReference>
<dbReference type="PANTHER" id="PTHR43845">
    <property type="entry name" value="BLR5969 PROTEIN"/>
    <property type="match status" value="1"/>
</dbReference>